<proteinExistence type="predicted"/>
<sequence length="249" mass="27911">MTQRCGYLEKSKAIVEDLQIRILESPRHKKHLEELAVDSETLISHAKKQHERYTERFLFEDEAFTANYRSLPSFLEEVKGFIIVHNARNRISGNLLYKLDLMKIQKYKKKFHNKLRSLTIESTRIGMEIISNCREVLPSAAPKSTPLSSVNGHTAKPSFPSPSTLSASTQSQLAISPGAADSNPESSTRPAPSPVTQELEITLASSMRNSNVSRSTFNSVGRDQFNVLQNGPVQGNVYYIINGNHTQDH</sequence>
<accession>A0ABR1JED0</accession>
<keyword evidence="3" id="KW-1185">Reference proteome</keyword>
<gene>
    <name evidence="2" type="ORF">VKT23_009856</name>
</gene>
<evidence type="ECO:0000256" key="1">
    <source>
        <dbReference type="SAM" id="MobiDB-lite"/>
    </source>
</evidence>
<feature type="compositionally biased region" description="Polar residues" evidence="1">
    <location>
        <begin position="161"/>
        <end position="174"/>
    </location>
</feature>
<feature type="region of interest" description="Disordered" evidence="1">
    <location>
        <begin position="141"/>
        <end position="196"/>
    </location>
</feature>
<organism evidence="2 3">
    <name type="scientific">Marasmiellus scandens</name>
    <dbReference type="NCBI Taxonomy" id="2682957"/>
    <lineage>
        <taxon>Eukaryota</taxon>
        <taxon>Fungi</taxon>
        <taxon>Dikarya</taxon>
        <taxon>Basidiomycota</taxon>
        <taxon>Agaricomycotina</taxon>
        <taxon>Agaricomycetes</taxon>
        <taxon>Agaricomycetidae</taxon>
        <taxon>Agaricales</taxon>
        <taxon>Marasmiineae</taxon>
        <taxon>Omphalotaceae</taxon>
        <taxon>Marasmiellus</taxon>
    </lineage>
</organism>
<dbReference type="EMBL" id="JBANRG010000017">
    <property type="protein sequence ID" value="KAK7458846.1"/>
    <property type="molecule type" value="Genomic_DNA"/>
</dbReference>
<feature type="compositionally biased region" description="Polar residues" evidence="1">
    <location>
        <begin position="183"/>
        <end position="196"/>
    </location>
</feature>
<reference evidence="2 3" key="1">
    <citation type="submission" date="2024-01" db="EMBL/GenBank/DDBJ databases">
        <title>A draft genome for the cacao thread blight pathogen Marasmiellus scandens.</title>
        <authorList>
            <person name="Baruah I.K."/>
            <person name="Leung J."/>
            <person name="Bukari Y."/>
            <person name="Amoako-Attah I."/>
            <person name="Meinhardt L.W."/>
            <person name="Bailey B.A."/>
            <person name="Cohen S.P."/>
        </authorList>
    </citation>
    <scope>NUCLEOTIDE SEQUENCE [LARGE SCALE GENOMIC DNA]</scope>
    <source>
        <strain evidence="2 3">GH-19</strain>
    </source>
</reference>
<comment type="caution">
    <text evidence="2">The sequence shown here is derived from an EMBL/GenBank/DDBJ whole genome shotgun (WGS) entry which is preliminary data.</text>
</comment>
<evidence type="ECO:0000313" key="3">
    <source>
        <dbReference type="Proteomes" id="UP001498398"/>
    </source>
</evidence>
<evidence type="ECO:0000313" key="2">
    <source>
        <dbReference type="EMBL" id="KAK7458846.1"/>
    </source>
</evidence>
<dbReference type="Proteomes" id="UP001498398">
    <property type="component" value="Unassembled WGS sequence"/>
</dbReference>
<protein>
    <submittedName>
        <fullName evidence="2">Uncharacterized protein</fullName>
    </submittedName>
</protein>
<name>A0ABR1JED0_9AGAR</name>